<evidence type="ECO:0000313" key="1">
    <source>
        <dbReference type="EMBL" id="KHF45721.1"/>
    </source>
</evidence>
<dbReference type="AlphaFoldDB" id="A0A837DGX3"/>
<accession>A0A837DGX3</accession>
<dbReference type="Proteomes" id="UP000030848">
    <property type="component" value="Unassembled WGS sequence"/>
</dbReference>
<sequence length="53" mass="5832">MCREYGYGIGRTEIDGQNPHQFSLVEFPRSAKDAFTFAVAAETHPPDSSSEIA</sequence>
<gene>
    <name evidence="1" type="ORF">MINT15_00220</name>
</gene>
<name>A0A837DGX3_9PSEU</name>
<organism evidence="1 2">
    <name type="scientific">Saccharomonospora viridis</name>
    <dbReference type="NCBI Taxonomy" id="1852"/>
    <lineage>
        <taxon>Bacteria</taxon>
        <taxon>Bacillati</taxon>
        <taxon>Actinomycetota</taxon>
        <taxon>Actinomycetes</taxon>
        <taxon>Pseudonocardiales</taxon>
        <taxon>Pseudonocardiaceae</taxon>
        <taxon>Saccharomonospora</taxon>
    </lineage>
</organism>
<comment type="caution">
    <text evidence="1">The sequence shown here is derived from an EMBL/GenBank/DDBJ whole genome shotgun (WGS) entry which is preliminary data.</text>
</comment>
<reference evidence="1 2" key="1">
    <citation type="submission" date="2014-10" db="EMBL/GenBank/DDBJ databases">
        <title>Genome sequence of Micropolyspora internatus JCM3315.</title>
        <authorList>
            <person name="Shin S.-K."/>
            <person name="Yi H."/>
        </authorList>
    </citation>
    <scope>NUCLEOTIDE SEQUENCE [LARGE SCALE GENOMIC DNA]</scope>
    <source>
        <strain evidence="1 2">JCM 3315</strain>
    </source>
</reference>
<proteinExistence type="predicted"/>
<evidence type="ECO:0000313" key="2">
    <source>
        <dbReference type="Proteomes" id="UP000030848"/>
    </source>
</evidence>
<protein>
    <submittedName>
        <fullName evidence="1">Uncharacterized protein</fullName>
    </submittedName>
</protein>
<dbReference type="EMBL" id="JRZE01000001">
    <property type="protein sequence ID" value="KHF45721.1"/>
    <property type="molecule type" value="Genomic_DNA"/>
</dbReference>